<protein>
    <submittedName>
        <fullName evidence="2">Uncharacterized protein</fullName>
    </submittedName>
</protein>
<accession>A0ABS0AE60</accession>
<dbReference type="Proteomes" id="UP000644441">
    <property type="component" value="Unassembled WGS sequence"/>
</dbReference>
<keyword evidence="1" id="KW-0472">Membrane</keyword>
<reference evidence="2 3" key="1">
    <citation type="submission" date="2012-09" db="EMBL/GenBank/DDBJ databases">
        <title>Genome Sequence of alkane-degrading Bacterium Alcanivorax venustensis ISO4.</title>
        <authorList>
            <person name="Lai Q."/>
            <person name="Shao Z."/>
        </authorList>
    </citation>
    <scope>NUCLEOTIDE SEQUENCE [LARGE SCALE GENOMIC DNA]</scope>
    <source>
        <strain evidence="2 3">ISO4</strain>
    </source>
</reference>
<evidence type="ECO:0000313" key="3">
    <source>
        <dbReference type="Proteomes" id="UP000644441"/>
    </source>
</evidence>
<dbReference type="EMBL" id="ARXR01000006">
    <property type="protein sequence ID" value="MBF5052438.1"/>
    <property type="molecule type" value="Genomic_DNA"/>
</dbReference>
<comment type="caution">
    <text evidence="2">The sequence shown here is derived from an EMBL/GenBank/DDBJ whole genome shotgun (WGS) entry which is preliminary data.</text>
</comment>
<feature type="transmembrane region" description="Helical" evidence="1">
    <location>
        <begin position="76"/>
        <end position="96"/>
    </location>
</feature>
<evidence type="ECO:0000256" key="1">
    <source>
        <dbReference type="SAM" id="Phobius"/>
    </source>
</evidence>
<proteinExistence type="predicted"/>
<feature type="transmembrane region" description="Helical" evidence="1">
    <location>
        <begin position="21"/>
        <end position="38"/>
    </location>
</feature>
<evidence type="ECO:0000313" key="2">
    <source>
        <dbReference type="EMBL" id="MBF5052438.1"/>
    </source>
</evidence>
<name>A0ABS0AE60_9GAMM</name>
<dbReference type="RefSeq" id="WP_194855402.1">
    <property type="nucleotide sequence ID" value="NZ_ARXR01000006.1"/>
</dbReference>
<organism evidence="2 3">
    <name type="scientific">Alloalcanivorax venustensis ISO4</name>
    <dbReference type="NCBI Taxonomy" id="1177184"/>
    <lineage>
        <taxon>Bacteria</taxon>
        <taxon>Pseudomonadati</taxon>
        <taxon>Pseudomonadota</taxon>
        <taxon>Gammaproteobacteria</taxon>
        <taxon>Oceanospirillales</taxon>
        <taxon>Alcanivoracaceae</taxon>
        <taxon>Alloalcanivorax</taxon>
    </lineage>
</organism>
<gene>
    <name evidence="2" type="ORF">ISO4_01040</name>
</gene>
<keyword evidence="1" id="KW-1133">Transmembrane helix</keyword>
<keyword evidence="1" id="KW-0812">Transmembrane</keyword>
<feature type="transmembrane region" description="Helical" evidence="1">
    <location>
        <begin position="44"/>
        <end position="64"/>
    </location>
</feature>
<sequence length="163" mass="17560">MRLPRDPELPAGLKTLSRLQFIHGFVVVAVATAIWLPSPTVAQSWVTLVALLAALHLLLQVGLYTGSALAREDAGLVPMAALLLVAACATPFLPAWASTPLMAVAVMLLFLMEKVGAVREHWPQAWLRGRKQHMQFLMVSLGSVGFWLISQDNQALIKAATGG</sequence>
<keyword evidence="3" id="KW-1185">Reference proteome</keyword>